<keyword evidence="4" id="KW-1185">Reference proteome</keyword>
<reference evidence="3 4" key="1">
    <citation type="submission" date="2017-08" db="EMBL/GenBank/DDBJ databases">
        <title>The complete genome sequence of Nocardiopsis gilva YIM 90087.</title>
        <authorList>
            <person name="Yin M."/>
            <person name="Tang S."/>
        </authorList>
    </citation>
    <scope>NUCLEOTIDE SEQUENCE [LARGE SCALE GENOMIC DNA]</scope>
    <source>
        <strain evidence="3 4">YIM 90087</strain>
    </source>
</reference>
<evidence type="ECO:0000313" key="3">
    <source>
        <dbReference type="EMBL" id="ASU83099.1"/>
    </source>
</evidence>
<organism evidence="3 4">
    <name type="scientific">Nocardiopsis gilva YIM 90087</name>
    <dbReference type="NCBI Taxonomy" id="1235441"/>
    <lineage>
        <taxon>Bacteria</taxon>
        <taxon>Bacillati</taxon>
        <taxon>Actinomycetota</taxon>
        <taxon>Actinomycetes</taxon>
        <taxon>Streptosporangiales</taxon>
        <taxon>Nocardiopsidaceae</taxon>
        <taxon>Nocardiopsis</taxon>
    </lineage>
</organism>
<keyword evidence="2" id="KW-0472">Membrane</keyword>
<proteinExistence type="predicted"/>
<feature type="region of interest" description="Disordered" evidence="1">
    <location>
        <begin position="1"/>
        <end position="21"/>
    </location>
</feature>
<keyword evidence="2" id="KW-1133">Transmembrane helix</keyword>
<dbReference type="EMBL" id="CP022753">
    <property type="protein sequence ID" value="ASU83099.1"/>
    <property type="molecule type" value="Genomic_DNA"/>
</dbReference>
<sequence>MGQPGDPASGQTDAPPVESAPKQNRGCAIAMIAGLAIVVLALLVGGVWTVVVLSSAGGDYEHAPKCAVGRGDALKTLVPDRTAEVDQQVKNLEGTGREANECRWATAEDGGHAPAAARLVLVSNTGDAERNAEEQATAALKEATKDHDASKLADLGDEAYSWSDSTSGYDWGCVGVRVSNVYAETCYTAATDFNAEESIPGDDALAGAEELARDVVQGIKDSKE</sequence>
<evidence type="ECO:0000256" key="1">
    <source>
        <dbReference type="SAM" id="MobiDB-lite"/>
    </source>
</evidence>
<feature type="transmembrane region" description="Helical" evidence="2">
    <location>
        <begin position="28"/>
        <end position="53"/>
    </location>
</feature>
<dbReference type="Proteomes" id="UP000215005">
    <property type="component" value="Chromosome"/>
</dbReference>
<dbReference type="OrthoDB" id="3430966at2"/>
<evidence type="ECO:0000313" key="4">
    <source>
        <dbReference type="Proteomes" id="UP000215005"/>
    </source>
</evidence>
<keyword evidence="2" id="KW-0812">Transmembrane</keyword>
<accession>A0A223S508</accession>
<evidence type="ECO:0008006" key="5">
    <source>
        <dbReference type="Google" id="ProtNLM"/>
    </source>
</evidence>
<protein>
    <recommendedName>
        <fullName evidence="5">DUF3558 domain-containing protein</fullName>
    </recommendedName>
</protein>
<evidence type="ECO:0000256" key="2">
    <source>
        <dbReference type="SAM" id="Phobius"/>
    </source>
</evidence>
<dbReference type="AlphaFoldDB" id="A0A223S508"/>
<dbReference type="KEGG" id="ngv:CDO52_10180"/>
<name>A0A223S508_9ACTN</name>
<dbReference type="RefSeq" id="WP_017621061.1">
    <property type="nucleotide sequence ID" value="NZ_ANBG01000378.1"/>
</dbReference>
<gene>
    <name evidence="3" type="ORF">CDO52_10180</name>
</gene>